<dbReference type="Pfam" id="PF13581">
    <property type="entry name" value="HATPase_c_2"/>
    <property type="match status" value="1"/>
</dbReference>
<evidence type="ECO:0000256" key="1">
    <source>
        <dbReference type="ARBA" id="ARBA00022527"/>
    </source>
</evidence>
<dbReference type="SUPFAM" id="SSF55874">
    <property type="entry name" value="ATPase domain of HSP90 chaperone/DNA topoisomerase II/histidine kinase"/>
    <property type="match status" value="1"/>
</dbReference>
<accession>A0ABR9LW92</accession>
<evidence type="ECO:0000259" key="2">
    <source>
        <dbReference type="Pfam" id="PF13581"/>
    </source>
</evidence>
<sequence length="157" mass="17254">MDPEVGVLNGDFLAEMVFPGTRRTVPLARHCVERVLTQAGHRNVDNATVVVSELVSNAVLHSRSTQPGGQIIVVVTEIGDALARIEVTDEGPIMVPRPRLAREDECCGRGLQIVEDLSSRWGVRPRSRTWKTMWAEVLTTENASIAVTDMPLSRAEL</sequence>
<comment type="caution">
    <text evidence="3">The sequence shown here is derived from an EMBL/GenBank/DDBJ whole genome shotgun (WGS) entry which is preliminary data.</text>
</comment>
<feature type="domain" description="Histidine kinase/HSP90-like ATPase" evidence="2">
    <location>
        <begin position="19"/>
        <end position="122"/>
    </location>
</feature>
<reference evidence="3 4" key="1">
    <citation type="submission" date="2020-10" db="EMBL/GenBank/DDBJ databases">
        <title>Sequencing the genomes of 1000 actinobacteria strains.</title>
        <authorList>
            <person name="Klenk H.-P."/>
        </authorList>
    </citation>
    <scope>NUCLEOTIDE SEQUENCE [LARGE SCALE GENOMIC DNA]</scope>
    <source>
        <strain evidence="3 4">DSM 43173</strain>
    </source>
</reference>
<name>A0ABR9LW92_9ACTN</name>
<dbReference type="CDD" id="cd16936">
    <property type="entry name" value="HATPase_RsbW-like"/>
    <property type="match status" value="1"/>
</dbReference>
<dbReference type="PANTHER" id="PTHR35526:SF3">
    <property type="entry name" value="ANTI-SIGMA-F FACTOR RSBW"/>
    <property type="match status" value="1"/>
</dbReference>
<gene>
    <name evidence="3" type="ORF">H4W80_002835</name>
</gene>
<dbReference type="InterPro" id="IPR036890">
    <property type="entry name" value="HATPase_C_sf"/>
</dbReference>
<dbReference type="EMBL" id="JADBEK010000001">
    <property type="protein sequence ID" value="MBE1584577.1"/>
    <property type="molecule type" value="Genomic_DNA"/>
</dbReference>
<dbReference type="RefSeq" id="WP_192785469.1">
    <property type="nucleotide sequence ID" value="NZ_JADBEK010000001.1"/>
</dbReference>
<keyword evidence="1" id="KW-0723">Serine/threonine-protein kinase</keyword>
<evidence type="ECO:0000313" key="4">
    <source>
        <dbReference type="Proteomes" id="UP000633509"/>
    </source>
</evidence>
<dbReference type="InterPro" id="IPR003594">
    <property type="entry name" value="HATPase_dom"/>
</dbReference>
<proteinExistence type="predicted"/>
<dbReference type="Proteomes" id="UP000633509">
    <property type="component" value="Unassembled WGS sequence"/>
</dbReference>
<organism evidence="3 4">
    <name type="scientific">Nonomuraea angiospora</name>
    <dbReference type="NCBI Taxonomy" id="46172"/>
    <lineage>
        <taxon>Bacteria</taxon>
        <taxon>Bacillati</taxon>
        <taxon>Actinomycetota</taxon>
        <taxon>Actinomycetes</taxon>
        <taxon>Streptosporangiales</taxon>
        <taxon>Streptosporangiaceae</taxon>
        <taxon>Nonomuraea</taxon>
    </lineage>
</organism>
<keyword evidence="4" id="KW-1185">Reference proteome</keyword>
<keyword evidence="1" id="KW-0808">Transferase</keyword>
<dbReference type="InterPro" id="IPR050267">
    <property type="entry name" value="Anti-sigma-factor_SerPK"/>
</dbReference>
<keyword evidence="1" id="KW-0418">Kinase</keyword>
<evidence type="ECO:0000313" key="3">
    <source>
        <dbReference type="EMBL" id="MBE1584577.1"/>
    </source>
</evidence>
<protein>
    <submittedName>
        <fullName evidence="3">Anti-sigma regulatory factor (Ser/Thr protein kinase)</fullName>
    </submittedName>
</protein>
<dbReference type="Gene3D" id="3.30.565.10">
    <property type="entry name" value="Histidine kinase-like ATPase, C-terminal domain"/>
    <property type="match status" value="1"/>
</dbReference>
<dbReference type="PANTHER" id="PTHR35526">
    <property type="entry name" value="ANTI-SIGMA-F FACTOR RSBW-RELATED"/>
    <property type="match status" value="1"/>
</dbReference>